<evidence type="ECO:0000313" key="3">
    <source>
        <dbReference type="Proteomes" id="UP000596929"/>
    </source>
</evidence>
<dbReference type="Pfam" id="PF00903">
    <property type="entry name" value="Glyoxalase"/>
    <property type="match status" value="1"/>
</dbReference>
<name>A0ABR7DE56_9CLOT</name>
<comment type="caution">
    <text evidence="2">The sequence shown here is derived from an EMBL/GenBank/DDBJ whole genome shotgun (WGS) entry which is preliminary data.</text>
</comment>
<protein>
    <submittedName>
        <fullName evidence="2">VOC family protein</fullName>
    </submittedName>
</protein>
<dbReference type="EMBL" id="JACOOO010000025">
    <property type="protein sequence ID" value="MBC5629670.1"/>
    <property type="molecule type" value="Genomic_DNA"/>
</dbReference>
<organism evidence="2 3">
    <name type="scientific">Clostridium hominis</name>
    <dbReference type="NCBI Taxonomy" id="2763036"/>
    <lineage>
        <taxon>Bacteria</taxon>
        <taxon>Bacillati</taxon>
        <taxon>Bacillota</taxon>
        <taxon>Clostridia</taxon>
        <taxon>Eubacteriales</taxon>
        <taxon>Clostridiaceae</taxon>
        <taxon>Clostridium</taxon>
    </lineage>
</organism>
<dbReference type="SUPFAM" id="SSF54593">
    <property type="entry name" value="Glyoxalase/Bleomycin resistance protein/Dihydroxybiphenyl dioxygenase"/>
    <property type="match status" value="1"/>
</dbReference>
<evidence type="ECO:0000259" key="1">
    <source>
        <dbReference type="Pfam" id="PF00903"/>
    </source>
</evidence>
<dbReference type="PANTHER" id="PTHR36437:SF2">
    <property type="entry name" value="GLYOXALASE_BLEOMYCIN RESISTANCE PROTEIN_DIOXYGENASE"/>
    <property type="match status" value="1"/>
</dbReference>
<dbReference type="PANTHER" id="PTHR36437">
    <property type="entry name" value="GLYOXALASE/BLEOMYCIN RESISTANCE PROTEIN/DIOXYGENASE"/>
    <property type="match status" value="1"/>
</dbReference>
<dbReference type="InterPro" id="IPR029068">
    <property type="entry name" value="Glyas_Bleomycin-R_OHBP_Dase"/>
</dbReference>
<proteinExistence type="predicted"/>
<dbReference type="InterPro" id="IPR004360">
    <property type="entry name" value="Glyas_Fos-R_dOase_dom"/>
</dbReference>
<evidence type="ECO:0000313" key="2">
    <source>
        <dbReference type="EMBL" id="MBC5629670.1"/>
    </source>
</evidence>
<keyword evidence="3" id="KW-1185">Reference proteome</keyword>
<feature type="domain" description="Glyoxalase/fosfomycin resistance/dioxygenase" evidence="1">
    <location>
        <begin position="24"/>
        <end position="69"/>
    </location>
</feature>
<reference evidence="2 3" key="1">
    <citation type="submission" date="2020-08" db="EMBL/GenBank/DDBJ databases">
        <title>Genome public.</title>
        <authorList>
            <person name="Liu C."/>
            <person name="Sun Q."/>
        </authorList>
    </citation>
    <scope>NUCLEOTIDE SEQUENCE [LARGE SCALE GENOMIC DNA]</scope>
    <source>
        <strain evidence="2 3">NSJ-6</strain>
    </source>
</reference>
<accession>A0ABR7DE56</accession>
<sequence>MINKIGKITIYVNNQEEAPNANLGHPSIILSTNDIDATYKELKDNGVKVTDIMKMPYGSMFTFHDQDENSYLVRQD</sequence>
<dbReference type="RefSeq" id="WP_186860310.1">
    <property type="nucleotide sequence ID" value="NZ_JACOOO010000025.1"/>
</dbReference>
<gene>
    <name evidence="2" type="ORF">H8S20_12290</name>
</gene>
<dbReference type="Gene3D" id="3.10.180.10">
    <property type="entry name" value="2,3-Dihydroxybiphenyl 1,2-Dioxygenase, domain 1"/>
    <property type="match status" value="1"/>
</dbReference>
<dbReference type="Proteomes" id="UP000596929">
    <property type="component" value="Unassembled WGS sequence"/>
</dbReference>